<evidence type="ECO:0000259" key="5">
    <source>
        <dbReference type="Pfam" id="PF20843"/>
    </source>
</evidence>
<keyword evidence="2" id="KW-1133">Transmembrane helix</keyword>
<feature type="transmembrane region" description="Helical" evidence="2">
    <location>
        <begin position="1080"/>
        <end position="1105"/>
    </location>
</feature>
<name>A0A9P8PLM5_9ASCO</name>
<dbReference type="InterPro" id="IPR024982">
    <property type="entry name" value="Rax2-like_C"/>
</dbReference>
<dbReference type="AlphaFoldDB" id="A0A9P8PLM5"/>
<dbReference type="GO" id="GO:0005935">
    <property type="term" value="C:cellular bud neck"/>
    <property type="evidence" value="ECO:0007669"/>
    <property type="project" value="TreeGrafter"/>
</dbReference>
<dbReference type="GO" id="GO:1902929">
    <property type="term" value="C:plasma membrane of growing cell tip"/>
    <property type="evidence" value="ECO:0007669"/>
    <property type="project" value="TreeGrafter"/>
</dbReference>
<gene>
    <name evidence="6" type="ORF">OGATHE_001790</name>
</gene>
<dbReference type="PANTHER" id="PTHR31778">
    <property type="entry name" value="BUD SITE SELECTION PROTEIN RAX2"/>
    <property type="match status" value="1"/>
</dbReference>
<keyword evidence="7" id="KW-1185">Reference proteome</keyword>
<dbReference type="InterPro" id="IPR011047">
    <property type="entry name" value="Quinoprotein_ADH-like_sf"/>
</dbReference>
<keyword evidence="2" id="KW-0472">Membrane</keyword>
<keyword evidence="2" id="KW-0812">Transmembrane</keyword>
<feature type="region of interest" description="Disordered" evidence="1">
    <location>
        <begin position="1050"/>
        <end position="1074"/>
    </location>
</feature>
<dbReference type="Pfam" id="PF12768">
    <property type="entry name" value="Rax2"/>
    <property type="match status" value="1"/>
</dbReference>
<feature type="domain" description="Rax2-like third" evidence="5">
    <location>
        <begin position="387"/>
        <end position="535"/>
    </location>
</feature>
<evidence type="ECO:0000313" key="6">
    <source>
        <dbReference type="EMBL" id="KAH3673810.1"/>
    </source>
</evidence>
<evidence type="ECO:0000259" key="4">
    <source>
        <dbReference type="Pfam" id="PF20842"/>
    </source>
</evidence>
<dbReference type="GO" id="GO:0005621">
    <property type="term" value="C:cellular bud scar"/>
    <property type="evidence" value="ECO:0007669"/>
    <property type="project" value="TreeGrafter"/>
</dbReference>
<evidence type="ECO:0000259" key="3">
    <source>
        <dbReference type="Pfam" id="PF12768"/>
    </source>
</evidence>
<dbReference type="EMBL" id="JAEUBD010000526">
    <property type="protein sequence ID" value="KAH3673810.1"/>
    <property type="molecule type" value="Genomic_DNA"/>
</dbReference>
<dbReference type="InterPro" id="IPR048265">
    <property type="entry name" value="Rax2-like_third"/>
</dbReference>
<dbReference type="SUPFAM" id="SSF50998">
    <property type="entry name" value="Quinoprotein alcohol dehydrogenase-like"/>
    <property type="match status" value="1"/>
</dbReference>
<feature type="domain" description="Rax2-like second" evidence="4">
    <location>
        <begin position="208"/>
        <end position="375"/>
    </location>
</feature>
<dbReference type="InterPro" id="IPR048266">
    <property type="entry name" value="Rax2-like_second"/>
</dbReference>
<organism evidence="6 7">
    <name type="scientific">Ogataea polymorpha</name>
    <dbReference type="NCBI Taxonomy" id="460523"/>
    <lineage>
        <taxon>Eukaryota</taxon>
        <taxon>Fungi</taxon>
        <taxon>Dikarya</taxon>
        <taxon>Ascomycota</taxon>
        <taxon>Saccharomycotina</taxon>
        <taxon>Pichiomycetes</taxon>
        <taxon>Pichiales</taxon>
        <taxon>Pichiaceae</taxon>
        <taxon>Ogataea</taxon>
    </lineage>
</organism>
<proteinExistence type="predicted"/>
<evidence type="ECO:0000313" key="7">
    <source>
        <dbReference type="Proteomes" id="UP000788993"/>
    </source>
</evidence>
<evidence type="ECO:0008006" key="8">
    <source>
        <dbReference type="Google" id="ProtNLM"/>
    </source>
</evidence>
<dbReference type="Proteomes" id="UP000788993">
    <property type="component" value="Unassembled WGS sequence"/>
</dbReference>
<dbReference type="GO" id="GO:0000282">
    <property type="term" value="P:cellular bud site selection"/>
    <property type="evidence" value="ECO:0007669"/>
    <property type="project" value="TreeGrafter"/>
</dbReference>
<accession>A0A9P8PLM5</accession>
<comment type="caution">
    <text evidence="6">The sequence shown here is derived from an EMBL/GenBank/DDBJ whole genome shotgun (WGS) entry which is preliminary data.</text>
</comment>
<dbReference type="Pfam" id="PF20843">
    <property type="entry name" value="Rax2_3"/>
    <property type="match status" value="1"/>
</dbReference>
<sequence length="1143" mass="124028">MKLSKTTVAGSLVLAQMARGAIFDAAPIDQPSILEPVFIYGQFDSISNYSDVSKYNLTTGNYGLWALSAENDSIIQLETTTATDIFNLKDTSLIYLVDGQPYIYDIEAKNSTPVRNWDQVEGNVLSVLLYDDEIYFGGDISYDNESGVVVYNLLNDTLTGTPFGGFNGAVNTMIRSSNNSIIFGGDFDSVGYPNLLATNGSNSTLVDPDQLISFKWAQISSSSGSGAKSIVCPSDRAQWTLGEEKQGTWSAVLPNAVQPSKIRLYNLPDENGVSLFRVITQPANGIMNLSYVDPDSLERRYCDAWCPLLPNTNLSASIDQHEDVINNGFYTTVSNVAAGWLGFGENYQEFEFVNALQVSEISIQVLDNYGSYAGLSGFEMFQYGTTVYANNTLNEPTCFNIENYSKASNLGDVSWAPAQGYLTSTIASSDINGQGIRYHLNITYSGNYSVYLYTPGCLGDDSCDKRGIVNASLYNNAELLSSNLIYQTNNEEKYDILYSGYIDMEADSQTYLDVTIDSSLYSDDVTFVAGSVYTEFNGLDIKKIKRNKLNGLFEYQPGFEGPFGNSSIDLLGQNLTADANVTGLYLNNSVLYIAGDFESDYGENLMAFDTSTADIEDIAGVSDPVSQLLAVDTDLVLVSEDQNVGLFNGSYRELAVVDYPFSATTFNYNSSEYISLISERNASIYDYHTQTWTISDLLRLNISRAVEIDNVDFAVGQVVKYDARSISVAQIRKGSTFSLDSIKSGEVYTAMYLNETLILGGNFTTIDEKRNFVIVNGTTPNINFSDNSTVRALYSYKDAIYVAFDGTASINGTSGSGLWVYNTTSQDHVFMSDRLTGSVNTLSVNPKDSSVVLGGSFTSSRCSYLCVFNPQNRTLFAPSSQVSGEVTHLQYLDTMSVLVSTNSPDPSLRLLNLNTSSVEPINHLNNVSLPGNIKKFIVPGSHLEDRVIVMGDSYIGSIKGSRFSQIGGFGSNTTFSDFELVNSSSSFVDSQILVATGQIVLPAYGTANFAAYNGSSWIPLVAAGQNFTPTGATMKGVVKSFRTINYATNTSNSSSSLPSTQTSSSHSQNKGTSHLTKGQVVGVGLALSVGTMFLFTAAAAGLYYASNRATRTAPLHSRVGEGNMMQAVPPDQVMNNLNKAKAS</sequence>
<evidence type="ECO:0000256" key="1">
    <source>
        <dbReference type="SAM" id="MobiDB-lite"/>
    </source>
</evidence>
<reference evidence="6" key="2">
    <citation type="submission" date="2021-01" db="EMBL/GenBank/DDBJ databases">
        <authorList>
            <person name="Schikora-Tamarit M.A."/>
        </authorList>
    </citation>
    <scope>NUCLEOTIDE SEQUENCE</scope>
    <source>
        <strain evidence="6">NCAIM Y.01608</strain>
    </source>
</reference>
<dbReference type="Pfam" id="PF20842">
    <property type="entry name" value="Rax2_2"/>
    <property type="match status" value="1"/>
</dbReference>
<reference evidence="6" key="1">
    <citation type="journal article" date="2021" name="Open Biol.">
        <title>Shared evolutionary footprints suggest mitochondrial oxidative damage underlies multiple complex I losses in fungi.</title>
        <authorList>
            <person name="Schikora-Tamarit M.A."/>
            <person name="Marcet-Houben M."/>
            <person name="Nosek J."/>
            <person name="Gabaldon T."/>
        </authorList>
    </citation>
    <scope>NUCLEOTIDE SEQUENCE</scope>
    <source>
        <strain evidence="6">NCAIM Y.01608</strain>
    </source>
</reference>
<evidence type="ECO:0000256" key="2">
    <source>
        <dbReference type="SAM" id="Phobius"/>
    </source>
</evidence>
<dbReference type="PANTHER" id="PTHR31778:SF2">
    <property type="entry name" value="BUD SITE SELECTION PROTEIN RAX2"/>
    <property type="match status" value="1"/>
</dbReference>
<feature type="domain" description="Rax2-like C-terminal" evidence="3">
    <location>
        <begin position="818"/>
        <end position="1026"/>
    </location>
</feature>
<protein>
    <recommendedName>
        <fullName evidence="8">Bud site selection protein RAX2</fullName>
    </recommendedName>
</protein>
<feature type="compositionally biased region" description="Low complexity" evidence="1">
    <location>
        <begin position="1050"/>
        <end position="1069"/>
    </location>
</feature>